<accession>E5XRT5</accession>
<dbReference type="OrthoDB" id="3194844at2"/>
<organism evidence="2 3">
    <name type="scientific">Segniliparus rugosus (strain ATCC BAA-974 / DSM 45345 / CCUG 50838 / CIP 108380 / JCM 13579 / CDC 945)</name>
    <dbReference type="NCBI Taxonomy" id="679197"/>
    <lineage>
        <taxon>Bacteria</taxon>
        <taxon>Bacillati</taxon>
        <taxon>Actinomycetota</taxon>
        <taxon>Actinomycetes</taxon>
        <taxon>Mycobacteriales</taxon>
        <taxon>Segniliparaceae</taxon>
        <taxon>Segniliparus</taxon>
    </lineage>
</organism>
<dbReference type="eggNOG" id="ENOG5033XA9">
    <property type="taxonomic scope" value="Bacteria"/>
</dbReference>
<feature type="compositionally biased region" description="Basic and acidic residues" evidence="1">
    <location>
        <begin position="239"/>
        <end position="250"/>
    </location>
</feature>
<dbReference type="EMBL" id="ACZI02000002">
    <property type="protein sequence ID" value="EFV12950.1"/>
    <property type="molecule type" value="Genomic_DNA"/>
</dbReference>
<dbReference type="RefSeq" id="WP_007470340.1">
    <property type="nucleotide sequence ID" value="NZ_KI391953.1"/>
</dbReference>
<feature type="region of interest" description="Disordered" evidence="1">
    <location>
        <begin position="239"/>
        <end position="258"/>
    </location>
</feature>
<evidence type="ECO:0008006" key="4">
    <source>
        <dbReference type="Google" id="ProtNLM"/>
    </source>
</evidence>
<comment type="caution">
    <text evidence="2">The sequence shown here is derived from an EMBL/GenBank/DDBJ whole genome shotgun (WGS) entry which is preliminary data.</text>
</comment>
<evidence type="ECO:0000313" key="2">
    <source>
        <dbReference type="EMBL" id="EFV12950.1"/>
    </source>
</evidence>
<keyword evidence="3" id="KW-1185">Reference proteome</keyword>
<name>E5XRT5_SEGRC</name>
<dbReference type="Pfam" id="PF25310">
    <property type="entry name" value="VG15"/>
    <property type="match status" value="1"/>
</dbReference>
<sequence>MTPDEYAAQQAAISAATAYYVRSFGSFSRGPALSYGEWMQLMYLLYPEVSRQRERAALLAQRFYNAQRALHKPDLPEYNREPDGSSFVQFVKNMEDSRRGMSQKDSPDNEVTRLALNAVREVENAGRRQIIHAVREDPHLGVVRGWARVATGRETCAWCLMLISRGPEHSYADTAGLDLSDYEALEMIAAGEDVSEYMDKWHPGCDCKAVPVFDHKAWPGKEEADRAADLWGKAEKAARRLREEEPDRVHTTGKNKGKPFTLNEDVVNALRRMLAAGDADMSDYAALAA</sequence>
<dbReference type="Proteomes" id="UP000004816">
    <property type="component" value="Unassembled WGS sequence"/>
</dbReference>
<gene>
    <name evidence="2" type="ORF">HMPREF9336_02207</name>
</gene>
<proteinExistence type="predicted"/>
<dbReference type="InterPro" id="IPR057369">
    <property type="entry name" value="VG15"/>
</dbReference>
<evidence type="ECO:0000256" key="1">
    <source>
        <dbReference type="SAM" id="MobiDB-lite"/>
    </source>
</evidence>
<dbReference type="STRING" id="679197.HMPREF9336_02207"/>
<reference evidence="2 3" key="1">
    <citation type="journal article" date="2011" name="Stand. Genomic Sci.">
        <title>High quality draft genome sequence of Segniliparus rugosus CDC 945(T)= (ATCC BAA-974(T)).</title>
        <authorList>
            <person name="Earl A.M."/>
            <person name="Desjardins C.A."/>
            <person name="Fitzgerald M.G."/>
            <person name="Arachchi H.M."/>
            <person name="Zeng Q."/>
            <person name="Mehta T."/>
            <person name="Griggs A."/>
            <person name="Birren B.W."/>
            <person name="Toney N.C."/>
            <person name="Carr J."/>
            <person name="Posey J."/>
            <person name="Butler W.R."/>
        </authorList>
    </citation>
    <scope>NUCLEOTIDE SEQUENCE [LARGE SCALE GENOMIC DNA]</scope>
    <source>
        <strain evidence="3">ATCC BAA-974 / DSM 45345 / CCUG 50838 / CIP 108380 / JCM 13579 / CDC 945</strain>
    </source>
</reference>
<dbReference type="AlphaFoldDB" id="E5XRT5"/>
<evidence type="ECO:0000313" key="3">
    <source>
        <dbReference type="Proteomes" id="UP000004816"/>
    </source>
</evidence>
<protein>
    <recommendedName>
        <fullName evidence="4">Capsid maturation protease</fullName>
    </recommendedName>
</protein>
<dbReference type="HOGENOM" id="CLU_1029113_0_0_11"/>